<gene>
    <name evidence="2" type="ORF">NX786_09660</name>
</gene>
<feature type="transmembrane region" description="Helical" evidence="1">
    <location>
        <begin position="47"/>
        <end position="68"/>
    </location>
</feature>
<reference evidence="2" key="1">
    <citation type="submission" date="2022-08" db="EMBL/GenBank/DDBJ databases">
        <title>Reclassification of Massilia species as members of the genera Telluria, Duganella, Pseudoduganella, Mokoshia gen. nov. and Zemynaea gen. nov. using orthogonal and non-orthogonal genome-based approaches.</title>
        <authorList>
            <person name="Bowman J.P."/>
        </authorList>
    </citation>
    <scope>NUCLEOTIDE SEQUENCE</scope>
    <source>
        <strain evidence="2">LMG 11547</strain>
    </source>
</reference>
<dbReference type="Proteomes" id="UP001165263">
    <property type="component" value="Unassembled WGS sequence"/>
</dbReference>
<sequence length="270" mass="30231">MDFMFWKTLLTALLGALIAAALSFYVRKTLDRRSIEKTEQRLAHVHFVHLSAFIATEIAVTSILKIFLPKSLTEELKDKEFDLSHAACAAIAIEVQKDEFKQSLKSFSMAGMLNIVVDTQIEFLSGSMLTPDQLSKLPEEGVATYVQFVRSLSNFQTMLRFIKELGDDDSAYRKDLGWATADFFHSNWRVIQSFSEDLKAAYFAMRRLANVPAPQAQALLKNQLDRANRDVSQAMTAKTKLALAALDIDRKHAQETTAAEIAREASMSGA</sequence>
<dbReference type="RefSeq" id="WP_259448729.1">
    <property type="nucleotide sequence ID" value="NZ_CP119520.1"/>
</dbReference>
<evidence type="ECO:0000313" key="2">
    <source>
        <dbReference type="EMBL" id="MCS0629599.1"/>
    </source>
</evidence>
<keyword evidence="3" id="KW-1185">Reference proteome</keyword>
<evidence type="ECO:0000313" key="3">
    <source>
        <dbReference type="Proteomes" id="UP001165263"/>
    </source>
</evidence>
<dbReference type="EMBL" id="JANUHC010000003">
    <property type="protein sequence ID" value="MCS0629599.1"/>
    <property type="molecule type" value="Genomic_DNA"/>
</dbReference>
<keyword evidence="1" id="KW-1133">Transmembrane helix</keyword>
<keyword evidence="1" id="KW-0472">Membrane</keyword>
<name>A0ABT2BYY8_9BURK</name>
<organism evidence="2 3">
    <name type="scientific">Telluria mixta</name>
    <dbReference type="NCBI Taxonomy" id="34071"/>
    <lineage>
        <taxon>Bacteria</taxon>
        <taxon>Pseudomonadati</taxon>
        <taxon>Pseudomonadota</taxon>
        <taxon>Betaproteobacteria</taxon>
        <taxon>Burkholderiales</taxon>
        <taxon>Oxalobacteraceae</taxon>
        <taxon>Telluria group</taxon>
        <taxon>Telluria</taxon>
    </lineage>
</organism>
<evidence type="ECO:0000256" key="1">
    <source>
        <dbReference type="SAM" id="Phobius"/>
    </source>
</evidence>
<accession>A0ABT2BYY8</accession>
<proteinExistence type="predicted"/>
<keyword evidence="1" id="KW-0812">Transmembrane</keyword>
<comment type="caution">
    <text evidence="2">The sequence shown here is derived from an EMBL/GenBank/DDBJ whole genome shotgun (WGS) entry which is preliminary data.</text>
</comment>
<protein>
    <submittedName>
        <fullName evidence="2">Uncharacterized protein</fullName>
    </submittedName>
</protein>